<organism evidence="5 6">
    <name type="scientific">Apatococcus fuscideae</name>
    <dbReference type="NCBI Taxonomy" id="2026836"/>
    <lineage>
        <taxon>Eukaryota</taxon>
        <taxon>Viridiplantae</taxon>
        <taxon>Chlorophyta</taxon>
        <taxon>core chlorophytes</taxon>
        <taxon>Trebouxiophyceae</taxon>
        <taxon>Chlorellales</taxon>
        <taxon>Chlorellaceae</taxon>
        <taxon>Apatococcus</taxon>
    </lineage>
</organism>
<feature type="repeat" description="WD" evidence="3">
    <location>
        <begin position="83"/>
        <end position="124"/>
    </location>
</feature>
<dbReference type="EMBL" id="JALJOV010000020">
    <property type="protein sequence ID" value="KAK9868612.1"/>
    <property type="molecule type" value="Genomic_DNA"/>
</dbReference>
<dbReference type="Proteomes" id="UP001485043">
    <property type="component" value="Unassembled WGS sequence"/>
</dbReference>
<dbReference type="InterPro" id="IPR051179">
    <property type="entry name" value="WD_repeat_multifunction"/>
</dbReference>
<proteinExistence type="predicted"/>
<dbReference type="InterPro" id="IPR015943">
    <property type="entry name" value="WD40/YVTN_repeat-like_dom_sf"/>
</dbReference>
<evidence type="ECO:0000256" key="1">
    <source>
        <dbReference type="ARBA" id="ARBA00022574"/>
    </source>
</evidence>
<dbReference type="AlphaFoldDB" id="A0AAW1TJ57"/>
<dbReference type="CDD" id="cd00200">
    <property type="entry name" value="WD40"/>
    <property type="match status" value="1"/>
</dbReference>
<evidence type="ECO:0000256" key="2">
    <source>
        <dbReference type="ARBA" id="ARBA00022737"/>
    </source>
</evidence>
<feature type="region of interest" description="Disordered" evidence="4">
    <location>
        <begin position="1"/>
        <end position="20"/>
    </location>
</feature>
<evidence type="ECO:0000256" key="3">
    <source>
        <dbReference type="PROSITE-ProRule" id="PRU00221"/>
    </source>
</evidence>
<dbReference type="PROSITE" id="PS50082">
    <property type="entry name" value="WD_REPEATS_2"/>
    <property type="match status" value="6"/>
</dbReference>
<accession>A0AAW1TJ57</accession>
<keyword evidence="6" id="KW-1185">Reference proteome</keyword>
<evidence type="ECO:0000256" key="4">
    <source>
        <dbReference type="SAM" id="MobiDB-lite"/>
    </source>
</evidence>
<evidence type="ECO:0000313" key="5">
    <source>
        <dbReference type="EMBL" id="KAK9868612.1"/>
    </source>
</evidence>
<name>A0AAW1TJ57_9CHLO</name>
<protein>
    <recommendedName>
        <fullName evidence="7">Angio-associated migratory cell protein</fullName>
    </recommendedName>
</protein>
<dbReference type="Pfam" id="PF00400">
    <property type="entry name" value="WD40"/>
    <property type="match status" value="8"/>
</dbReference>
<feature type="repeat" description="WD" evidence="3">
    <location>
        <begin position="297"/>
        <end position="338"/>
    </location>
</feature>
<dbReference type="InterPro" id="IPR001680">
    <property type="entry name" value="WD40_rpt"/>
</dbReference>
<feature type="repeat" description="WD" evidence="3">
    <location>
        <begin position="256"/>
        <end position="288"/>
    </location>
</feature>
<dbReference type="PROSITE" id="PS00678">
    <property type="entry name" value="WD_REPEATS_1"/>
    <property type="match status" value="1"/>
</dbReference>
<dbReference type="InterPro" id="IPR036322">
    <property type="entry name" value="WD40_repeat_dom_sf"/>
</dbReference>
<feature type="repeat" description="WD" evidence="3">
    <location>
        <begin position="339"/>
        <end position="380"/>
    </location>
</feature>
<reference evidence="5 6" key="1">
    <citation type="journal article" date="2024" name="Nat. Commun.">
        <title>Phylogenomics reveals the evolutionary origins of lichenization in chlorophyte algae.</title>
        <authorList>
            <person name="Puginier C."/>
            <person name="Libourel C."/>
            <person name="Otte J."/>
            <person name="Skaloud P."/>
            <person name="Haon M."/>
            <person name="Grisel S."/>
            <person name="Petersen M."/>
            <person name="Berrin J.G."/>
            <person name="Delaux P.M."/>
            <person name="Dal Grande F."/>
            <person name="Keller J."/>
        </authorList>
    </citation>
    <scope>NUCLEOTIDE SEQUENCE [LARGE SCALE GENOMIC DNA]</scope>
    <source>
        <strain evidence="5 6">SAG 2523</strain>
    </source>
</reference>
<dbReference type="PANTHER" id="PTHR19857">
    <property type="entry name" value="MITOCHONDRIAL DIVISION PROTEIN 1-RELATED"/>
    <property type="match status" value="1"/>
</dbReference>
<dbReference type="Gene3D" id="2.130.10.10">
    <property type="entry name" value="YVTN repeat-like/Quinoprotein amine dehydrogenase"/>
    <property type="match status" value="1"/>
</dbReference>
<sequence>MDMDISAEETGPESGSEVDEELERDLVDDSIFCLAAHADSVYAVAWADSSQKVVATGGGDDLAFLWKLVPTDSGESPGPAKELSGHEDSVSVLAFNASGQQLATGGLDGIVCVWAARNGALLHTLEGPAEAVEWLAWHPGGALVAAGSEDFTAWIWDAEDGSTRQVLAGHSGPVRCGCFNLDGSSLITGGGENDMSLRIWSTSTGDCTAVVSGHLFHSAGLTSIALHPQGTAALTGGEDGSLFLTALPSARITSSLPGHTDSIEDAVFCPVLPVAMTASIDGQVIIWDHANTVIRHVCKHPEGVTRLACHASQPLLFTACLDGIARCWDIRSGACIRSQSGHSSGIQDMALHCNGQLLLTASDDQTARVFDFGMDDTATTEG</sequence>
<dbReference type="SMART" id="SM00320">
    <property type="entry name" value="WD40"/>
    <property type="match status" value="8"/>
</dbReference>
<dbReference type="PANTHER" id="PTHR19857:SF8">
    <property type="entry name" value="ANGIO-ASSOCIATED MIGRATORY CELL PROTEIN"/>
    <property type="match status" value="1"/>
</dbReference>
<dbReference type="InterPro" id="IPR019775">
    <property type="entry name" value="WD40_repeat_CS"/>
</dbReference>
<gene>
    <name evidence="5" type="ORF">WJX84_003631</name>
</gene>
<keyword evidence="2" id="KW-0677">Repeat</keyword>
<keyword evidence="1 3" id="KW-0853">WD repeat</keyword>
<dbReference type="SUPFAM" id="SSF50978">
    <property type="entry name" value="WD40 repeat-like"/>
    <property type="match status" value="1"/>
</dbReference>
<evidence type="ECO:0008006" key="7">
    <source>
        <dbReference type="Google" id="ProtNLM"/>
    </source>
</evidence>
<comment type="caution">
    <text evidence="5">The sequence shown here is derived from an EMBL/GenBank/DDBJ whole genome shotgun (WGS) entry which is preliminary data.</text>
</comment>
<feature type="repeat" description="WD" evidence="3">
    <location>
        <begin position="34"/>
        <end position="68"/>
    </location>
</feature>
<dbReference type="PROSITE" id="PS50294">
    <property type="entry name" value="WD_REPEATS_REGION"/>
    <property type="match status" value="3"/>
</dbReference>
<feature type="repeat" description="WD" evidence="3">
    <location>
        <begin position="125"/>
        <end position="166"/>
    </location>
</feature>
<evidence type="ECO:0000313" key="6">
    <source>
        <dbReference type="Proteomes" id="UP001485043"/>
    </source>
</evidence>